<protein>
    <submittedName>
        <fullName evidence="2">Uncharacterized protein</fullName>
    </submittedName>
</protein>
<dbReference type="Proteomes" id="UP001500443">
    <property type="component" value="Unassembled WGS sequence"/>
</dbReference>
<proteinExistence type="predicted"/>
<reference evidence="2 3" key="1">
    <citation type="journal article" date="2019" name="Int. J. Syst. Evol. Microbiol.">
        <title>The Global Catalogue of Microorganisms (GCM) 10K type strain sequencing project: providing services to taxonomists for standard genome sequencing and annotation.</title>
        <authorList>
            <consortium name="The Broad Institute Genomics Platform"/>
            <consortium name="The Broad Institute Genome Sequencing Center for Infectious Disease"/>
            <person name="Wu L."/>
            <person name="Ma J."/>
        </authorList>
    </citation>
    <scope>NUCLEOTIDE SEQUENCE [LARGE SCALE GENOMIC DNA]</scope>
    <source>
        <strain evidence="2 3">JCM 15481</strain>
    </source>
</reference>
<evidence type="ECO:0000313" key="2">
    <source>
        <dbReference type="EMBL" id="GAA2107729.1"/>
    </source>
</evidence>
<feature type="region of interest" description="Disordered" evidence="1">
    <location>
        <begin position="1"/>
        <end position="38"/>
    </location>
</feature>
<name>A0ABN2XAZ9_9ACTN</name>
<organism evidence="2 3">
    <name type="scientific">Streptomyces synnematoformans</name>
    <dbReference type="NCBI Taxonomy" id="415721"/>
    <lineage>
        <taxon>Bacteria</taxon>
        <taxon>Bacillati</taxon>
        <taxon>Actinomycetota</taxon>
        <taxon>Actinomycetes</taxon>
        <taxon>Kitasatosporales</taxon>
        <taxon>Streptomycetaceae</taxon>
        <taxon>Streptomyces</taxon>
    </lineage>
</organism>
<accession>A0ABN2XAZ9</accession>
<keyword evidence="3" id="KW-1185">Reference proteome</keyword>
<comment type="caution">
    <text evidence="2">The sequence shown here is derived from an EMBL/GenBank/DDBJ whole genome shotgun (WGS) entry which is preliminary data.</text>
</comment>
<evidence type="ECO:0000256" key="1">
    <source>
        <dbReference type="SAM" id="MobiDB-lite"/>
    </source>
</evidence>
<sequence>MSVLDIFARAKPARPRSPHTEPPPDPAAALAQTQQQLADVTRRLQQATGHAELLDRLLRSHEELDRAQDRAQAAAAGGPGFAGRHTGLRRLMNRTGADRADAGRVSDDLPPLGDGEFFTAGRRYRHRPAPDTPDYGCMTFTVEHVMTHPTRGERVAVGWATQQVNATSTWHIELDGGHTVWSPLPEEDHA</sequence>
<gene>
    <name evidence="2" type="ORF">GCM10009802_03030</name>
</gene>
<feature type="compositionally biased region" description="Low complexity" evidence="1">
    <location>
        <begin position="27"/>
        <end position="38"/>
    </location>
</feature>
<evidence type="ECO:0000313" key="3">
    <source>
        <dbReference type="Proteomes" id="UP001500443"/>
    </source>
</evidence>
<dbReference type="RefSeq" id="WP_344287016.1">
    <property type="nucleotide sequence ID" value="NZ_BAAAPF010000003.1"/>
</dbReference>
<dbReference type="EMBL" id="BAAAPF010000003">
    <property type="protein sequence ID" value="GAA2107729.1"/>
    <property type="molecule type" value="Genomic_DNA"/>
</dbReference>